<evidence type="ECO:0000256" key="6">
    <source>
        <dbReference type="ARBA" id="ARBA00022605"/>
    </source>
</evidence>
<dbReference type="CDD" id="cd07914">
    <property type="entry name" value="IGPD"/>
    <property type="match status" value="1"/>
</dbReference>
<accession>A0A1C7MHK9</accession>
<dbReference type="InterPro" id="IPR020568">
    <property type="entry name" value="Ribosomal_Su5_D2-typ_SF"/>
</dbReference>
<dbReference type="InterPro" id="IPR037151">
    <property type="entry name" value="AlkB-like_sf"/>
</dbReference>
<dbReference type="InterPro" id="IPR020565">
    <property type="entry name" value="ImidazoleglycerP_deHydtase_CS"/>
</dbReference>
<dbReference type="Gene3D" id="3.30.230.40">
    <property type="entry name" value="Imidazole glycerol phosphate dehydratase, domain 1"/>
    <property type="match status" value="2"/>
</dbReference>
<dbReference type="EC" id="4.2.1.19" evidence="4"/>
<reference evidence="11 12" key="1">
    <citation type="submission" date="2016-03" db="EMBL/GenBank/DDBJ databases">
        <title>Whole genome sequencing of Grifola frondosa 9006-11.</title>
        <authorList>
            <person name="Min B."/>
            <person name="Park H."/>
            <person name="Kim J.-G."/>
            <person name="Cho H."/>
            <person name="Oh Y.-L."/>
            <person name="Kong W.-S."/>
            <person name="Choi I.-G."/>
        </authorList>
    </citation>
    <scope>NUCLEOTIDE SEQUENCE [LARGE SCALE GENOMIC DNA]</scope>
    <source>
        <strain evidence="11 12">9006-11</strain>
    </source>
</reference>
<keyword evidence="8" id="KW-0456">Lyase</keyword>
<dbReference type="STRING" id="5627.A0A1C7MHK9"/>
<dbReference type="SUPFAM" id="SSF54211">
    <property type="entry name" value="Ribosomal protein S5 domain 2-like"/>
    <property type="match status" value="2"/>
</dbReference>
<organism evidence="11 12">
    <name type="scientific">Grifola frondosa</name>
    <name type="common">Maitake</name>
    <name type="synonym">Polyporus frondosus</name>
    <dbReference type="NCBI Taxonomy" id="5627"/>
    <lineage>
        <taxon>Eukaryota</taxon>
        <taxon>Fungi</taxon>
        <taxon>Dikarya</taxon>
        <taxon>Basidiomycota</taxon>
        <taxon>Agaricomycotina</taxon>
        <taxon>Agaricomycetes</taxon>
        <taxon>Polyporales</taxon>
        <taxon>Grifolaceae</taxon>
        <taxon>Grifola</taxon>
    </lineage>
</organism>
<comment type="caution">
    <text evidence="11">The sequence shown here is derived from an EMBL/GenBank/DDBJ whole genome shotgun (WGS) entry which is preliminary data.</text>
</comment>
<dbReference type="Pfam" id="PF00475">
    <property type="entry name" value="IGPD"/>
    <property type="match status" value="1"/>
</dbReference>
<dbReference type="InterPro" id="IPR005123">
    <property type="entry name" value="Oxoglu/Fe-dep_dioxygenase_dom"/>
</dbReference>
<comment type="pathway">
    <text evidence="2">Amino-acid biosynthesis; L-histidine biosynthesis; L-histidine from 5-phospho-alpha-D-ribose 1-diphosphate: step 6/9.</text>
</comment>
<comment type="catalytic activity">
    <reaction evidence="1">
        <text>D-erythro-1-(imidazol-4-yl)glycerol 3-phosphate = 3-(imidazol-4-yl)-2-oxopropyl phosphate + H2O</text>
        <dbReference type="Rhea" id="RHEA:11040"/>
        <dbReference type="ChEBI" id="CHEBI:15377"/>
        <dbReference type="ChEBI" id="CHEBI:57766"/>
        <dbReference type="ChEBI" id="CHEBI:58278"/>
        <dbReference type="EC" id="4.2.1.19"/>
    </reaction>
</comment>
<evidence type="ECO:0000256" key="1">
    <source>
        <dbReference type="ARBA" id="ARBA00001723"/>
    </source>
</evidence>
<dbReference type="InterPro" id="IPR038494">
    <property type="entry name" value="IGPD_sf"/>
</dbReference>
<evidence type="ECO:0000256" key="3">
    <source>
        <dbReference type="ARBA" id="ARBA00007481"/>
    </source>
</evidence>
<dbReference type="GO" id="GO:0004424">
    <property type="term" value="F:imidazoleglycerol-phosphate dehydratase activity"/>
    <property type="evidence" value="ECO:0007669"/>
    <property type="project" value="UniProtKB-EC"/>
</dbReference>
<dbReference type="PANTHER" id="PTHR23133:SF2">
    <property type="entry name" value="IMIDAZOLEGLYCEROL-PHOSPHATE DEHYDRATASE"/>
    <property type="match status" value="1"/>
</dbReference>
<evidence type="ECO:0000256" key="7">
    <source>
        <dbReference type="ARBA" id="ARBA00023102"/>
    </source>
</evidence>
<dbReference type="PANTHER" id="PTHR23133">
    <property type="entry name" value="IMIDAZOLEGLYCEROL-PHOSPHATE DEHYDRATASE HIS7"/>
    <property type="match status" value="1"/>
</dbReference>
<dbReference type="Pfam" id="PF13532">
    <property type="entry name" value="2OG-FeII_Oxy_2"/>
    <property type="match status" value="1"/>
</dbReference>
<feature type="region of interest" description="Disordered" evidence="9">
    <location>
        <begin position="70"/>
        <end position="140"/>
    </location>
</feature>
<evidence type="ECO:0000313" key="11">
    <source>
        <dbReference type="EMBL" id="OBZ75939.1"/>
    </source>
</evidence>
<feature type="region of interest" description="Disordered" evidence="9">
    <location>
        <begin position="464"/>
        <end position="489"/>
    </location>
</feature>
<dbReference type="FunFam" id="3.30.230.40:FF:000001">
    <property type="entry name" value="Imidazoleglycerol-phosphate dehydratase HisB"/>
    <property type="match status" value="1"/>
</dbReference>
<dbReference type="OrthoDB" id="545910at2759"/>
<dbReference type="UniPathway" id="UPA00031">
    <property type="reaction ID" value="UER00011"/>
</dbReference>
<feature type="compositionally biased region" description="Polar residues" evidence="9">
    <location>
        <begin position="127"/>
        <end position="140"/>
    </location>
</feature>
<dbReference type="PROSITE" id="PS51471">
    <property type="entry name" value="FE2OG_OXY"/>
    <property type="match status" value="1"/>
</dbReference>
<gene>
    <name evidence="11" type="primary">HIS3</name>
    <name evidence="11" type="ORF">A0H81_04137</name>
</gene>
<evidence type="ECO:0000313" key="12">
    <source>
        <dbReference type="Proteomes" id="UP000092993"/>
    </source>
</evidence>
<evidence type="ECO:0000256" key="8">
    <source>
        <dbReference type="ARBA" id="ARBA00023239"/>
    </source>
</evidence>
<dbReference type="PROSITE" id="PS00955">
    <property type="entry name" value="IGP_DEHYDRATASE_2"/>
    <property type="match status" value="1"/>
</dbReference>
<name>A0A1C7MHK9_GRIFR</name>
<comment type="similarity">
    <text evidence="3">Belongs to the imidazoleglycerol-phosphate dehydratase family.</text>
</comment>
<keyword evidence="12" id="KW-1185">Reference proteome</keyword>
<feature type="compositionally biased region" description="Polar residues" evidence="9">
    <location>
        <begin position="465"/>
        <end position="482"/>
    </location>
</feature>
<evidence type="ECO:0000256" key="2">
    <source>
        <dbReference type="ARBA" id="ARBA00005047"/>
    </source>
</evidence>
<sequence length="739" mass="82329">MDEDTDTLLALLSSLIHPLALDQELLIDALARCEGHVETAAKLLTSETQGRLAKGKKRQRIADLDDWLETSPTKSRSSTKCRDVSELSSKKSQIALKEKAKGPSRTSKLGTNESLRRTDTGEGASSAVLSNLPPRSSSKVRNVTNDELLTILRPPNSSEGASKQLSLARFPPLTLSTPALVAQYTPCTLHNSILPPELACRLFYTMMDESRTWQRNQWWLFDRVVESPHRTSFYIRRTSVSEGKDMREAAQYWYNGRQTSSPAAFPPAMEEACEIIERIVNAEMRKRKRFSLEWGGDSSEVDDTREKIIWRANVAASNCYEGTKESVGFHSDQLTYLGPYPTIARTTRTFRLREVIPVDERDRRSARTFNVPLRHNSLIIMHASTQEVFKHAVPPQATIDMFHPPFPPPASLSDDEANGNISKPSNARINITFRFYRPDFCASTTPHCRCGVPCILRPDMKNRYTDINSDRTPSTNGGTTETGKSRYPQQDVGRKGLVAKYWWTCYAGAQNDGKGCGYWKTMDVKAERRGPFVGDINNYSDSTSAEIERKTNETQIAVKIDLDCQPGSGKKQEISISTGIGFLDHMFHALAKHSGMSLTMTCKGDLWIDDHHTADNAIALGTAFKMALGEVRGIRRYGTGFAPLDEALSRAVIDICSRPYCVTDLGLKREKIGDLSTEMIPHIFYSFAIASGVTLHVDVLRGENDHHRAESAFKALALAIRQAIERTGGDDVPSTKGVL</sequence>
<feature type="compositionally biased region" description="Polar residues" evidence="9">
    <location>
        <begin position="104"/>
        <end position="113"/>
    </location>
</feature>
<evidence type="ECO:0000259" key="10">
    <source>
        <dbReference type="PROSITE" id="PS51471"/>
    </source>
</evidence>
<dbReference type="Proteomes" id="UP000092993">
    <property type="component" value="Unassembled WGS sequence"/>
</dbReference>
<dbReference type="FunFam" id="3.30.230.40:FF:000004">
    <property type="entry name" value="Imidazoleglycerol-phosphate dehydratase"/>
    <property type="match status" value="1"/>
</dbReference>
<dbReference type="Gene3D" id="2.60.120.590">
    <property type="entry name" value="Alpha-ketoglutarate-dependent dioxygenase AlkB-like"/>
    <property type="match status" value="1"/>
</dbReference>
<proteinExistence type="inferred from homology"/>
<dbReference type="AlphaFoldDB" id="A0A1C7MHK9"/>
<feature type="domain" description="Fe2OG dioxygenase" evidence="10">
    <location>
        <begin position="311"/>
        <end position="437"/>
    </location>
</feature>
<protein>
    <recommendedName>
        <fullName evidence="5">Imidazoleglycerol-phosphate dehydratase</fullName>
        <ecNumber evidence="4">4.2.1.19</ecNumber>
    </recommendedName>
</protein>
<dbReference type="EMBL" id="LUGG01000004">
    <property type="protein sequence ID" value="OBZ75939.1"/>
    <property type="molecule type" value="Genomic_DNA"/>
</dbReference>
<evidence type="ECO:0000256" key="9">
    <source>
        <dbReference type="SAM" id="MobiDB-lite"/>
    </source>
</evidence>
<dbReference type="InterPro" id="IPR027450">
    <property type="entry name" value="AlkB-like"/>
</dbReference>
<dbReference type="HAMAP" id="MF_00076">
    <property type="entry name" value="HisB"/>
    <property type="match status" value="1"/>
</dbReference>
<keyword evidence="7" id="KW-0368">Histidine biosynthesis</keyword>
<dbReference type="InterPro" id="IPR000807">
    <property type="entry name" value="ImidazoleglycerolP_deHydtase"/>
</dbReference>
<feature type="compositionally biased region" description="Basic and acidic residues" evidence="9">
    <location>
        <begin position="80"/>
        <end position="89"/>
    </location>
</feature>
<dbReference type="SUPFAM" id="SSF51197">
    <property type="entry name" value="Clavaminate synthase-like"/>
    <property type="match status" value="1"/>
</dbReference>
<evidence type="ECO:0000256" key="4">
    <source>
        <dbReference type="ARBA" id="ARBA00012075"/>
    </source>
</evidence>
<evidence type="ECO:0000256" key="5">
    <source>
        <dbReference type="ARBA" id="ARBA00016664"/>
    </source>
</evidence>
<keyword evidence="6" id="KW-0028">Amino-acid biosynthesis</keyword>
<dbReference type="GO" id="GO:0000105">
    <property type="term" value="P:L-histidine biosynthetic process"/>
    <property type="evidence" value="ECO:0007669"/>
    <property type="project" value="UniProtKB-UniPathway"/>
</dbReference>